<organism evidence="2 3">
    <name type="scientific">Amycolatopsis taiwanensis</name>
    <dbReference type="NCBI Taxonomy" id="342230"/>
    <lineage>
        <taxon>Bacteria</taxon>
        <taxon>Bacillati</taxon>
        <taxon>Actinomycetota</taxon>
        <taxon>Actinomycetes</taxon>
        <taxon>Pseudonocardiales</taxon>
        <taxon>Pseudonocardiaceae</taxon>
        <taxon>Amycolatopsis</taxon>
    </lineage>
</organism>
<protein>
    <submittedName>
        <fullName evidence="2">Uncharacterized protein</fullName>
    </submittedName>
</protein>
<evidence type="ECO:0000313" key="2">
    <source>
        <dbReference type="EMBL" id="GLY68888.1"/>
    </source>
</evidence>
<feature type="region of interest" description="Disordered" evidence="1">
    <location>
        <begin position="80"/>
        <end position="99"/>
    </location>
</feature>
<dbReference type="AlphaFoldDB" id="A0A9W6VEV6"/>
<evidence type="ECO:0000256" key="1">
    <source>
        <dbReference type="SAM" id="MobiDB-lite"/>
    </source>
</evidence>
<sequence length="99" mass="11133">MKINVSVRYEVAVLAIPRCLFRIAHRTLRAVPSLTTVLRELRDVAGYLERLATFAAAELPEIVYQLEKIREQLATIERRLGAGGEVSPDEPQSCSRRPS</sequence>
<dbReference type="Proteomes" id="UP001165136">
    <property type="component" value="Unassembled WGS sequence"/>
</dbReference>
<feature type="compositionally biased region" description="Polar residues" evidence="1">
    <location>
        <begin position="90"/>
        <end position="99"/>
    </location>
</feature>
<dbReference type="EMBL" id="BSTI01000013">
    <property type="protein sequence ID" value="GLY68888.1"/>
    <property type="molecule type" value="Genomic_DNA"/>
</dbReference>
<proteinExistence type="predicted"/>
<name>A0A9W6VEV6_9PSEU</name>
<accession>A0A9W6VEV6</accession>
<reference evidence="2" key="1">
    <citation type="submission" date="2023-03" db="EMBL/GenBank/DDBJ databases">
        <title>Amycolatopsis taiwanensis NBRC 103393.</title>
        <authorList>
            <person name="Ichikawa N."/>
            <person name="Sato H."/>
            <person name="Tonouchi N."/>
        </authorList>
    </citation>
    <scope>NUCLEOTIDE SEQUENCE</scope>
    <source>
        <strain evidence="2">NBRC 103393</strain>
    </source>
</reference>
<comment type="caution">
    <text evidence="2">The sequence shown here is derived from an EMBL/GenBank/DDBJ whole genome shotgun (WGS) entry which is preliminary data.</text>
</comment>
<evidence type="ECO:0000313" key="3">
    <source>
        <dbReference type="Proteomes" id="UP001165136"/>
    </source>
</evidence>
<keyword evidence="3" id="KW-1185">Reference proteome</keyword>
<dbReference type="RefSeq" id="WP_245617327.1">
    <property type="nucleotide sequence ID" value="NZ_BSTI01000013.1"/>
</dbReference>
<gene>
    <name evidence="2" type="ORF">Atai01_55070</name>
</gene>